<name>A0ABU4SFL0_9GAMM</name>
<evidence type="ECO:0000313" key="1">
    <source>
        <dbReference type="EMBL" id="MDX7989584.1"/>
    </source>
</evidence>
<organism evidence="1 2">
    <name type="scientific">Xenorhabdus santafensis</name>
    <dbReference type="NCBI Taxonomy" id="2582833"/>
    <lineage>
        <taxon>Bacteria</taxon>
        <taxon>Pseudomonadati</taxon>
        <taxon>Pseudomonadota</taxon>
        <taxon>Gammaproteobacteria</taxon>
        <taxon>Enterobacterales</taxon>
        <taxon>Morganellaceae</taxon>
        <taxon>Xenorhabdus</taxon>
    </lineage>
</organism>
<dbReference type="EMBL" id="VCDN01000310">
    <property type="protein sequence ID" value="MDX7989584.1"/>
    <property type="molecule type" value="Genomic_DNA"/>
</dbReference>
<dbReference type="Proteomes" id="UP001271890">
    <property type="component" value="Unassembled WGS sequence"/>
</dbReference>
<comment type="caution">
    <text evidence="1">The sequence shown here is derived from an EMBL/GenBank/DDBJ whole genome shotgun (WGS) entry which is preliminary data.</text>
</comment>
<reference evidence="2" key="1">
    <citation type="journal article" date="2024" name="Toxins">
        <title>Genome Sequence Analysis of Native Xenorhabdus Strains Isolated from Entomopathogenic Nematodes in Argentina.</title>
        <authorList>
            <person name="Palma L."/>
            <person name="Frizzo L."/>
            <person name="Kaiser S."/>
            <person name="Berry C."/>
            <person name="Caballero P."/>
            <person name="Bode H.B."/>
            <person name="Del Valle E.E."/>
        </authorList>
    </citation>
    <scope>NUCLEOTIDE SEQUENCE [LARGE SCALE GENOMIC DNA]</scope>
    <source>
        <strain evidence="2">12</strain>
    </source>
</reference>
<proteinExistence type="predicted"/>
<evidence type="ECO:0000313" key="2">
    <source>
        <dbReference type="Proteomes" id="UP001271890"/>
    </source>
</evidence>
<accession>A0ABU4SFL0</accession>
<keyword evidence="2" id="KW-1185">Reference proteome</keyword>
<gene>
    <name evidence="1" type="ORF">FE392_20300</name>
</gene>
<feature type="non-terminal residue" evidence="1">
    <location>
        <position position="1"/>
    </location>
</feature>
<protein>
    <submittedName>
        <fullName evidence="1">Electron transfer flavoprotein subunit beta</fullName>
    </submittedName>
</protein>
<sequence length="43" mass="4803">EAKTKTIEIYLPPKKDAGKVLQGELQDQVKELVSLLHTEAKVI</sequence>